<protein>
    <recommendedName>
        <fullName evidence="3">LysR family transcriptional regulator</fullName>
    </recommendedName>
</protein>
<dbReference type="Gene3D" id="3.40.190.290">
    <property type="match status" value="1"/>
</dbReference>
<reference evidence="1 2" key="1">
    <citation type="submission" date="2018-06" db="EMBL/GenBank/DDBJ databases">
        <authorList>
            <consortium name="Pathogen Informatics"/>
            <person name="Doyle S."/>
        </authorList>
    </citation>
    <scope>NUCLEOTIDE SEQUENCE [LARGE SCALE GENOMIC DNA]</scope>
    <source>
        <strain evidence="1 2">NCTC12120</strain>
    </source>
</reference>
<dbReference type="AlphaFoldDB" id="A0A2X2THJ3"/>
<accession>A0A2X2THJ3</accession>
<evidence type="ECO:0000313" key="1">
    <source>
        <dbReference type="EMBL" id="SQA98835.1"/>
    </source>
</evidence>
<dbReference type="EMBL" id="UAVU01000003">
    <property type="protein sequence ID" value="SQA98835.1"/>
    <property type="molecule type" value="Genomic_DNA"/>
</dbReference>
<dbReference type="Proteomes" id="UP000251197">
    <property type="component" value="Unassembled WGS sequence"/>
</dbReference>
<sequence length="38" mass="4607">MLEDWLPELPPFQFYYPNRQYMPSALRAFVDYIKAPQA</sequence>
<organism evidence="1 2">
    <name type="scientific">Cedecea neteri</name>
    <dbReference type="NCBI Taxonomy" id="158822"/>
    <lineage>
        <taxon>Bacteria</taxon>
        <taxon>Pseudomonadati</taxon>
        <taxon>Pseudomonadota</taxon>
        <taxon>Gammaproteobacteria</taxon>
        <taxon>Enterobacterales</taxon>
        <taxon>Enterobacteriaceae</taxon>
        <taxon>Cedecea</taxon>
    </lineage>
</organism>
<evidence type="ECO:0000313" key="2">
    <source>
        <dbReference type="Proteomes" id="UP000251197"/>
    </source>
</evidence>
<proteinExistence type="predicted"/>
<gene>
    <name evidence="1" type="ORF">NCTC12120_02734</name>
</gene>
<name>A0A2X2THJ3_9ENTR</name>
<evidence type="ECO:0008006" key="3">
    <source>
        <dbReference type="Google" id="ProtNLM"/>
    </source>
</evidence>